<gene>
    <name evidence="2" type="ORF">PHSY_007481</name>
</gene>
<reference evidence="3" key="1">
    <citation type="journal article" date="2013" name="Genome Announc.">
        <title>Draft genome sequence of the basidiomycetous yeast-like fungus Pseudozyma hubeiensis SY62, which produces an abundant amount of the biosurfactant mannosylerythritol lipids.</title>
        <authorList>
            <person name="Konishi M."/>
            <person name="Hatada Y."/>
            <person name="Horiuchi J."/>
        </authorList>
    </citation>
    <scope>NUCLEOTIDE SEQUENCE [LARGE SCALE GENOMIC DNA]</scope>
    <source>
        <strain evidence="3">SY62</strain>
    </source>
</reference>
<feature type="region of interest" description="Disordered" evidence="1">
    <location>
        <begin position="113"/>
        <end position="144"/>
    </location>
</feature>
<accession>R9PET1</accession>
<evidence type="ECO:0000313" key="2">
    <source>
        <dbReference type="EMBL" id="GAC99878.1"/>
    </source>
</evidence>
<feature type="region of interest" description="Disordered" evidence="1">
    <location>
        <begin position="1"/>
        <end position="24"/>
    </location>
</feature>
<dbReference type="EMBL" id="DF238833">
    <property type="protein sequence ID" value="GAC99878.1"/>
    <property type="molecule type" value="Genomic_DNA"/>
</dbReference>
<name>R9PET1_PSEHS</name>
<protein>
    <submittedName>
        <fullName evidence="2">Uncharacterized protein</fullName>
    </submittedName>
</protein>
<evidence type="ECO:0000313" key="3">
    <source>
        <dbReference type="Proteomes" id="UP000014071"/>
    </source>
</evidence>
<feature type="compositionally biased region" description="Acidic residues" evidence="1">
    <location>
        <begin position="113"/>
        <end position="126"/>
    </location>
</feature>
<dbReference type="Proteomes" id="UP000014071">
    <property type="component" value="Unassembled WGS sequence"/>
</dbReference>
<feature type="compositionally biased region" description="Basic and acidic residues" evidence="1">
    <location>
        <begin position="127"/>
        <end position="140"/>
    </location>
</feature>
<dbReference type="RefSeq" id="XP_012193465.1">
    <property type="nucleotide sequence ID" value="XM_012338075.1"/>
</dbReference>
<feature type="compositionally biased region" description="Basic and acidic residues" evidence="1">
    <location>
        <begin position="1"/>
        <end position="16"/>
    </location>
</feature>
<sequence length="215" mass="23297">MAVKEPPEGKVDEPKPPARLGRGGSISCCSNGRSFEKKLSHATLAIDEGGGLAGAVPASARREALTLALTRGDGDAESKRFSAEAALDEDEEEDAAELLLPDDAELPLFEADELPEDLDDEEESTDEETRRDADRVERGPQLEMKPLADADIGTAEGLAIAATAFLCELACLSRARAWTERPRILSYVCLDVHQQIPWCLYCRAVDQIAGALKRY</sequence>
<organism evidence="2 3">
    <name type="scientific">Pseudozyma hubeiensis (strain SY62)</name>
    <name type="common">Yeast</name>
    <dbReference type="NCBI Taxonomy" id="1305764"/>
    <lineage>
        <taxon>Eukaryota</taxon>
        <taxon>Fungi</taxon>
        <taxon>Dikarya</taxon>
        <taxon>Basidiomycota</taxon>
        <taxon>Ustilaginomycotina</taxon>
        <taxon>Ustilaginomycetes</taxon>
        <taxon>Ustilaginales</taxon>
        <taxon>Ustilaginaceae</taxon>
        <taxon>Pseudozyma</taxon>
    </lineage>
</organism>
<dbReference type="GeneID" id="24112744"/>
<dbReference type="AlphaFoldDB" id="R9PET1"/>
<keyword evidence="3" id="KW-1185">Reference proteome</keyword>
<proteinExistence type="predicted"/>
<dbReference type="HOGENOM" id="CLU_1283769_0_0_1"/>
<evidence type="ECO:0000256" key="1">
    <source>
        <dbReference type="SAM" id="MobiDB-lite"/>
    </source>
</evidence>